<evidence type="ECO:0000313" key="8">
    <source>
        <dbReference type="Proteomes" id="UP000269721"/>
    </source>
</evidence>
<evidence type="ECO:0000256" key="5">
    <source>
        <dbReference type="ARBA" id="ARBA00022801"/>
    </source>
</evidence>
<dbReference type="Proteomes" id="UP000269721">
    <property type="component" value="Unassembled WGS sequence"/>
</dbReference>
<comment type="similarity">
    <text evidence="1">Belongs to the peptidase C48 family.</text>
</comment>
<keyword evidence="5" id="KW-0378">Hydrolase</keyword>
<protein>
    <recommendedName>
        <fullName evidence="6">Ubiquitin-like protease family profile domain-containing protein</fullName>
    </recommendedName>
</protein>
<keyword evidence="2" id="KW-0597">Phosphoprotein</keyword>
<accession>A0A4P9WNT0</accession>
<dbReference type="EMBL" id="KZ994645">
    <property type="protein sequence ID" value="RKO92416.1"/>
    <property type="molecule type" value="Genomic_DNA"/>
</dbReference>
<reference evidence="8" key="1">
    <citation type="journal article" date="2018" name="Nat. Microbiol.">
        <title>Leveraging single-cell genomics to expand the fungal tree of life.</title>
        <authorList>
            <person name="Ahrendt S.R."/>
            <person name="Quandt C.A."/>
            <person name="Ciobanu D."/>
            <person name="Clum A."/>
            <person name="Salamov A."/>
            <person name="Andreopoulos B."/>
            <person name="Cheng J.F."/>
            <person name="Woyke T."/>
            <person name="Pelin A."/>
            <person name="Henrissat B."/>
            <person name="Reynolds N.K."/>
            <person name="Benny G.L."/>
            <person name="Smith M.E."/>
            <person name="James T.Y."/>
            <person name="Grigoriev I.V."/>
        </authorList>
    </citation>
    <scope>NUCLEOTIDE SEQUENCE [LARGE SCALE GENOMIC DNA]</scope>
</reference>
<dbReference type="GO" id="GO:0070139">
    <property type="term" value="F:SUMO-specific endopeptidase activity"/>
    <property type="evidence" value="ECO:0007669"/>
    <property type="project" value="TreeGrafter"/>
</dbReference>
<organism evidence="7 8">
    <name type="scientific">Blyttiomyces helicus</name>
    <dbReference type="NCBI Taxonomy" id="388810"/>
    <lineage>
        <taxon>Eukaryota</taxon>
        <taxon>Fungi</taxon>
        <taxon>Fungi incertae sedis</taxon>
        <taxon>Chytridiomycota</taxon>
        <taxon>Chytridiomycota incertae sedis</taxon>
        <taxon>Chytridiomycetes</taxon>
        <taxon>Chytridiomycetes incertae sedis</taxon>
        <taxon>Blyttiomyces</taxon>
    </lineage>
</organism>
<evidence type="ECO:0000256" key="3">
    <source>
        <dbReference type="ARBA" id="ARBA00022670"/>
    </source>
</evidence>
<dbReference type="GO" id="GO:0006508">
    <property type="term" value="P:proteolysis"/>
    <property type="evidence" value="ECO:0007669"/>
    <property type="project" value="UniProtKB-KW"/>
</dbReference>
<proteinExistence type="inferred from homology"/>
<evidence type="ECO:0000256" key="1">
    <source>
        <dbReference type="ARBA" id="ARBA00005234"/>
    </source>
</evidence>
<dbReference type="GO" id="GO:0005634">
    <property type="term" value="C:nucleus"/>
    <property type="evidence" value="ECO:0007669"/>
    <property type="project" value="TreeGrafter"/>
</dbReference>
<dbReference type="InterPro" id="IPR038765">
    <property type="entry name" value="Papain-like_cys_pep_sf"/>
</dbReference>
<dbReference type="GO" id="GO:0016926">
    <property type="term" value="P:protein desumoylation"/>
    <property type="evidence" value="ECO:0007669"/>
    <property type="project" value="TreeGrafter"/>
</dbReference>
<dbReference type="PANTHER" id="PTHR46896">
    <property type="entry name" value="SENTRIN-SPECIFIC PROTEASE"/>
    <property type="match status" value="1"/>
</dbReference>
<dbReference type="PANTHER" id="PTHR46896:SF3">
    <property type="entry name" value="FI06413P-RELATED"/>
    <property type="match status" value="1"/>
</dbReference>
<dbReference type="OrthoDB" id="442460at2759"/>
<dbReference type="InterPro" id="IPR003653">
    <property type="entry name" value="Peptidase_C48_C"/>
</dbReference>
<keyword evidence="4" id="KW-0833">Ubl conjugation pathway</keyword>
<name>A0A4P9WNT0_9FUNG</name>
<dbReference type="Pfam" id="PF02902">
    <property type="entry name" value="Peptidase_C48"/>
    <property type="match status" value="1"/>
</dbReference>
<dbReference type="InterPro" id="IPR051947">
    <property type="entry name" value="Sentrin-specific_protease"/>
</dbReference>
<dbReference type="Gene3D" id="3.40.395.10">
    <property type="entry name" value="Adenoviral Proteinase, Chain A"/>
    <property type="match status" value="1"/>
</dbReference>
<evidence type="ECO:0000259" key="6">
    <source>
        <dbReference type="PROSITE" id="PS50600"/>
    </source>
</evidence>
<sequence length="117" mass="13859">MNPFYRTLFLITSCSYAIFSPSSRSKIRITRSEYDRLLPGVFLNDTIMEFYLRYLLTNMLDENLRDEVHMFNSFFFEQLSKDPVDAGLERVKSWTSKVDIFSKSFVFVPINEKKVQS</sequence>
<keyword evidence="8" id="KW-1185">Reference proteome</keyword>
<evidence type="ECO:0000256" key="4">
    <source>
        <dbReference type="ARBA" id="ARBA00022786"/>
    </source>
</evidence>
<gene>
    <name evidence="7" type="ORF">BDK51DRAFT_18591</name>
</gene>
<dbReference type="SUPFAM" id="SSF54001">
    <property type="entry name" value="Cysteine proteinases"/>
    <property type="match status" value="1"/>
</dbReference>
<dbReference type="AlphaFoldDB" id="A0A4P9WNT0"/>
<dbReference type="PROSITE" id="PS50600">
    <property type="entry name" value="ULP_PROTEASE"/>
    <property type="match status" value="1"/>
</dbReference>
<dbReference type="GO" id="GO:0005737">
    <property type="term" value="C:cytoplasm"/>
    <property type="evidence" value="ECO:0007669"/>
    <property type="project" value="TreeGrafter"/>
</dbReference>
<keyword evidence="3" id="KW-0645">Protease</keyword>
<feature type="domain" description="Ubiquitin-like protease family profile" evidence="6">
    <location>
        <begin position="27"/>
        <end position="117"/>
    </location>
</feature>
<evidence type="ECO:0000313" key="7">
    <source>
        <dbReference type="EMBL" id="RKO92416.1"/>
    </source>
</evidence>
<evidence type="ECO:0000256" key="2">
    <source>
        <dbReference type="ARBA" id="ARBA00022553"/>
    </source>
</evidence>